<keyword evidence="6 19" id="KW-0812">Transmembrane</keyword>
<name>A0A167EQJ4_9ASCO</name>
<comment type="catalytic activity">
    <reaction evidence="16">
        <text>ATP + H2O = ADP + phosphate + H(+)</text>
        <dbReference type="Rhea" id="RHEA:13065"/>
        <dbReference type="ChEBI" id="CHEBI:15377"/>
        <dbReference type="ChEBI" id="CHEBI:15378"/>
        <dbReference type="ChEBI" id="CHEBI:30616"/>
        <dbReference type="ChEBI" id="CHEBI:43474"/>
        <dbReference type="ChEBI" id="CHEBI:456216"/>
    </reaction>
    <physiologicalReaction direction="left-to-right" evidence="16">
        <dbReference type="Rhea" id="RHEA:13066"/>
    </physiologicalReaction>
</comment>
<gene>
    <name evidence="21" type="primary">YTA12</name>
    <name evidence="21" type="ORF">AWJ20_5322</name>
</gene>
<dbReference type="Gene3D" id="3.40.50.300">
    <property type="entry name" value="P-loop containing nucleotide triphosphate hydrolases"/>
    <property type="match status" value="1"/>
</dbReference>
<evidence type="ECO:0000256" key="10">
    <source>
        <dbReference type="ARBA" id="ARBA00022833"/>
    </source>
</evidence>
<dbReference type="InterPro" id="IPR003960">
    <property type="entry name" value="ATPase_AAA_CS"/>
</dbReference>
<evidence type="ECO:0000256" key="5">
    <source>
        <dbReference type="ARBA" id="ARBA00022670"/>
    </source>
</evidence>
<evidence type="ECO:0000256" key="19">
    <source>
        <dbReference type="SAM" id="Phobius"/>
    </source>
</evidence>
<evidence type="ECO:0000256" key="15">
    <source>
        <dbReference type="ARBA" id="ARBA00023136"/>
    </source>
</evidence>
<keyword evidence="15 19" id="KW-0472">Membrane</keyword>
<dbReference type="SMART" id="SM00382">
    <property type="entry name" value="AAA"/>
    <property type="match status" value="1"/>
</dbReference>
<dbReference type="FunFam" id="1.10.8.60:FF:000019">
    <property type="entry name" value="AFG3-like AAA ATPase 2"/>
    <property type="match status" value="1"/>
</dbReference>
<feature type="region of interest" description="Disordered" evidence="18">
    <location>
        <begin position="84"/>
        <end position="104"/>
    </location>
</feature>
<dbReference type="FunFam" id="3.40.50.300:FF:000001">
    <property type="entry name" value="ATP-dependent zinc metalloprotease FtsH"/>
    <property type="match status" value="1"/>
</dbReference>
<comment type="similarity">
    <text evidence="4">In the N-terminal section; belongs to the AAA ATPase family.</text>
</comment>
<evidence type="ECO:0000313" key="22">
    <source>
        <dbReference type="Proteomes" id="UP000189580"/>
    </source>
</evidence>
<dbReference type="InterPro" id="IPR041569">
    <property type="entry name" value="AAA_lid_3"/>
</dbReference>
<dbReference type="InterPro" id="IPR005936">
    <property type="entry name" value="FtsH"/>
</dbReference>
<comment type="subcellular location">
    <subcellularLocation>
        <location evidence="2">Mitochondrion membrane</location>
        <topology evidence="2">Multi-pass membrane protein</topology>
    </subcellularLocation>
</comment>
<keyword evidence="7" id="KW-0479">Metal-binding</keyword>
<dbReference type="PANTHER" id="PTHR43655:SF2">
    <property type="entry name" value="AFG3 LIKE MATRIX AAA PEPTIDASE SUBUNIT 2, ISOFORM A"/>
    <property type="match status" value="1"/>
</dbReference>
<dbReference type="PANTHER" id="PTHR43655">
    <property type="entry name" value="ATP-DEPENDENT PROTEASE"/>
    <property type="match status" value="1"/>
</dbReference>
<evidence type="ECO:0000256" key="12">
    <source>
        <dbReference type="ARBA" id="ARBA00022989"/>
    </source>
</evidence>
<dbReference type="GO" id="GO:0097002">
    <property type="term" value="C:mitochondrial inner boundary membrane"/>
    <property type="evidence" value="ECO:0007669"/>
    <property type="project" value="UniProtKB-ARBA"/>
</dbReference>
<dbReference type="SUPFAM" id="SSF140990">
    <property type="entry name" value="FtsH protease domain-like"/>
    <property type="match status" value="1"/>
</dbReference>
<dbReference type="KEGG" id="slb:AWJ20_5322"/>
<dbReference type="InterPro" id="IPR000642">
    <property type="entry name" value="Peptidase_M41"/>
</dbReference>
<keyword evidence="14" id="KW-0496">Mitochondrion</keyword>
<dbReference type="GO" id="GO:0005745">
    <property type="term" value="C:m-AAA complex"/>
    <property type="evidence" value="ECO:0007669"/>
    <property type="project" value="TreeGrafter"/>
</dbReference>
<dbReference type="Pfam" id="PF01434">
    <property type="entry name" value="Peptidase_M41"/>
    <property type="match status" value="1"/>
</dbReference>
<dbReference type="GO" id="GO:0034982">
    <property type="term" value="P:mitochondrial protein processing"/>
    <property type="evidence" value="ECO:0007669"/>
    <property type="project" value="TreeGrafter"/>
</dbReference>
<evidence type="ECO:0000256" key="14">
    <source>
        <dbReference type="ARBA" id="ARBA00023128"/>
    </source>
</evidence>
<dbReference type="GO" id="GO:0006465">
    <property type="term" value="P:signal peptide processing"/>
    <property type="evidence" value="ECO:0007669"/>
    <property type="project" value="UniProtKB-ARBA"/>
</dbReference>
<keyword evidence="22" id="KW-1185">Reference proteome</keyword>
<proteinExistence type="inferred from homology"/>
<dbReference type="GO" id="GO:0030163">
    <property type="term" value="P:protein catabolic process"/>
    <property type="evidence" value="ECO:0007669"/>
    <property type="project" value="UniProtKB-ARBA"/>
</dbReference>
<dbReference type="HAMAP" id="MF_01458">
    <property type="entry name" value="FtsH"/>
    <property type="match status" value="1"/>
</dbReference>
<organism evidence="21 22">
    <name type="scientific">Sugiyamaella lignohabitans</name>
    <dbReference type="NCBI Taxonomy" id="796027"/>
    <lineage>
        <taxon>Eukaryota</taxon>
        <taxon>Fungi</taxon>
        <taxon>Dikarya</taxon>
        <taxon>Ascomycota</taxon>
        <taxon>Saccharomycotina</taxon>
        <taxon>Dipodascomycetes</taxon>
        <taxon>Dipodascales</taxon>
        <taxon>Trichomonascaceae</taxon>
        <taxon>Sugiyamaella</taxon>
    </lineage>
</organism>
<evidence type="ECO:0000256" key="13">
    <source>
        <dbReference type="ARBA" id="ARBA00023049"/>
    </source>
</evidence>
<comment type="subunit">
    <text evidence="17">Component of the 850 kDa m-AAA protease complex, a heterohexamer composed of YTA12/RCA1 and YTA10/AFG3. Associates with the prohibitin complex, composed of PHB1 and PHB2, inhibiting the activity of the m-AAA protease complex.</text>
</comment>
<dbReference type="InterPro" id="IPR037219">
    <property type="entry name" value="Peptidase_M41-like"/>
</dbReference>
<dbReference type="InterPro" id="IPR050928">
    <property type="entry name" value="ATP-dep_Zn_Metalloprotease"/>
</dbReference>
<dbReference type="GO" id="GO:0005524">
    <property type="term" value="F:ATP binding"/>
    <property type="evidence" value="ECO:0007669"/>
    <property type="project" value="UniProtKB-KW"/>
</dbReference>
<dbReference type="GO" id="GO:0004222">
    <property type="term" value="F:metalloendopeptidase activity"/>
    <property type="evidence" value="ECO:0007669"/>
    <property type="project" value="InterPro"/>
</dbReference>
<dbReference type="GO" id="GO:0065003">
    <property type="term" value="P:protein-containing complex assembly"/>
    <property type="evidence" value="ECO:0007669"/>
    <property type="project" value="UniProtKB-ARBA"/>
</dbReference>
<evidence type="ECO:0000256" key="11">
    <source>
        <dbReference type="ARBA" id="ARBA00022840"/>
    </source>
</evidence>
<evidence type="ECO:0000256" key="8">
    <source>
        <dbReference type="ARBA" id="ARBA00022741"/>
    </source>
</evidence>
<evidence type="ECO:0000256" key="2">
    <source>
        <dbReference type="ARBA" id="ARBA00004225"/>
    </source>
</evidence>
<evidence type="ECO:0000256" key="6">
    <source>
        <dbReference type="ARBA" id="ARBA00022692"/>
    </source>
</evidence>
<feature type="domain" description="AAA+ ATPase" evidence="20">
    <location>
        <begin position="298"/>
        <end position="439"/>
    </location>
</feature>
<dbReference type="GO" id="GO:0008270">
    <property type="term" value="F:zinc ion binding"/>
    <property type="evidence" value="ECO:0007669"/>
    <property type="project" value="InterPro"/>
</dbReference>
<dbReference type="InterPro" id="IPR011546">
    <property type="entry name" value="Pept_M41_FtsH_extracell"/>
</dbReference>
<feature type="transmembrane region" description="Helical" evidence="19">
    <location>
        <begin position="210"/>
        <end position="230"/>
    </location>
</feature>
<dbReference type="InterPro" id="IPR027417">
    <property type="entry name" value="P-loop_NTPase"/>
</dbReference>
<evidence type="ECO:0000256" key="7">
    <source>
        <dbReference type="ARBA" id="ARBA00022723"/>
    </source>
</evidence>
<evidence type="ECO:0000256" key="4">
    <source>
        <dbReference type="ARBA" id="ARBA00010550"/>
    </source>
</evidence>
<dbReference type="Gene3D" id="3.40.1690.20">
    <property type="match status" value="1"/>
</dbReference>
<dbReference type="InterPro" id="IPR003593">
    <property type="entry name" value="AAA+_ATPase"/>
</dbReference>
<protein>
    <submittedName>
        <fullName evidence="21">M-AAA protease subunit YTA12</fullName>
    </submittedName>
</protein>
<dbReference type="GO" id="GO:0016887">
    <property type="term" value="F:ATP hydrolysis activity"/>
    <property type="evidence" value="ECO:0007669"/>
    <property type="project" value="InterPro"/>
</dbReference>
<feature type="transmembrane region" description="Helical" evidence="19">
    <location>
        <begin position="108"/>
        <end position="131"/>
    </location>
</feature>
<dbReference type="GeneID" id="30037551"/>
<keyword evidence="5 21" id="KW-0645">Protease</keyword>
<dbReference type="InterPro" id="IPR003959">
    <property type="entry name" value="ATPase_AAA_core"/>
</dbReference>
<keyword evidence="8" id="KW-0547">Nucleotide-binding</keyword>
<dbReference type="GO" id="GO:0004176">
    <property type="term" value="F:ATP-dependent peptidase activity"/>
    <property type="evidence" value="ECO:0007669"/>
    <property type="project" value="InterPro"/>
</dbReference>
<evidence type="ECO:0000256" key="9">
    <source>
        <dbReference type="ARBA" id="ARBA00022801"/>
    </source>
</evidence>
<feature type="region of interest" description="Disordered" evidence="18">
    <location>
        <begin position="1"/>
        <end position="22"/>
    </location>
</feature>
<dbReference type="FunFam" id="1.20.58.760:FF:000003">
    <property type="entry name" value="AFG3-like AAA ATPase 2"/>
    <property type="match status" value="1"/>
</dbReference>
<dbReference type="Gene3D" id="1.20.58.760">
    <property type="entry name" value="Peptidase M41"/>
    <property type="match status" value="1"/>
</dbReference>
<dbReference type="EMBL" id="CP014502">
    <property type="protein sequence ID" value="ANB14352.1"/>
    <property type="molecule type" value="Genomic_DNA"/>
</dbReference>
<keyword evidence="11" id="KW-0067">ATP-binding</keyword>
<evidence type="ECO:0000313" key="21">
    <source>
        <dbReference type="EMBL" id="ANB14352.1"/>
    </source>
</evidence>
<dbReference type="Proteomes" id="UP000189580">
    <property type="component" value="Chromosome d"/>
</dbReference>
<dbReference type="GO" id="GO:0140567">
    <property type="term" value="F:membrane protein dislocase activity"/>
    <property type="evidence" value="ECO:0007669"/>
    <property type="project" value="UniProtKB-ARBA"/>
</dbReference>
<dbReference type="OrthoDB" id="1413014at2759"/>
<evidence type="ECO:0000256" key="16">
    <source>
        <dbReference type="ARBA" id="ARBA00048778"/>
    </source>
</evidence>
<dbReference type="Pfam" id="PF00004">
    <property type="entry name" value="AAA"/>
    <property type="match status" value="1"/>
</dbReference>
<accession>A0A167EQJ4</accession>
<reference evidence="21 22" key="1">
    <citation type="submission" date="2016-02" db="EMBL/GenBank/DDBJ databases">
        <title>Complete genome sequence and transcriptome regulation of the pentose utilising yeast Sugiyamaella lignohabitans.</title>
        <authorList>
            <person name="Bellasio M."/>
            <person name="Peymann A."/>
            <person name="Valli M."/>
            <person name="Sipitzky M."/>
            <person name="Graf A."/>
            <person name="Sauer M."/>
            <person name="Marx H."/>
            <person name="Mattanovich D."/>
        </authorList>
    </citation>
    <scope>NUCLEOTIDE SEQUENCE [LARGE SCALE GENOMIC DNA]</scope>
    <source>
        <strain evidence="21 22">CBS 10342</strain>
    </source>
</reference>
<sequence length="726" mass="79257">MLRSLGRLRRTPAGSSGGGFGLNSGISSSSRINWSVAASSGSRFRLFSSRNSVCFAENKEPKKSKPGQSKPPLFEFYIDTRKKAGDAKENKQQKPGGGGPGKPEWRSVAIAVGGALITSVVVFNLFGSALAGKNMSWEEFRAEYLDRGLVTRMYLVNKSKARAVLSTGEVVNFTVGSADIFDRKLDAAQDELGISLDERIPVSYVHETNYTNALLAVLPTVILIGGIYYLTKKSLAGSGAGGGIFNVGKSTAKRFNQESDVKVKFSDVAGADEAKEEIMEFVSFLKEPAKYEKLGAKIPRGAVLSGPPGTGKTLLAKATAGEAGVPFFSVSGSEFVEMFVGVGASRVRDLFATARKEAPSIVFIDEIDAIGRARSQGGSFGGGHDEREATLNQILVEMDGFASDDHVVVLAGTNRPDILDKALLRPGRFDRHVVVDRPDVSGRKNIYLVYLKKVKTTLDLDVLAGRLAALTPGFAGADIANCVNEAALIAARKDKHQIDLVDFEQAIERISHGLEKKSKILSPEERRSIAYHEAGHAICGWFLEHTDPFLKVTIVPRGQALGYAKYLPNDVPLPNNLELSDRMVMALGGRVSEELHFESTSSGASSDFQKVTEIATNMVMTWGMSNKIGWLNFEQDGEYYTKPFSDHTAKVIDEEVRRIVNEAYERCRALLQSRKKEIGLIAEELLEKEVLNREDMIRLLGKRPFEDSNAEMKYLDDDPTIAPRAI</sequence>
<dbReference type="Gene3D" id="1.10.8.60">
    <property type="match status" value="1"/>
</dbReference>
<dbReference type="NCBIfam" id="TIGR01241">
    <property type="entry name" value="FtsH_fam"/>
    <property type="match status" value="1"/>
</dbReference>
<evidence type="ECO:0000256" key="18">
    <source>
        <dbReference type="SAM" id="MobiDB-lite"/>
    </source>
</evidence>
<evidence type="ECO:0000259" key="20">
    <source>
        <dbReference type="SMART" id="SM00382"/>
    </source>
</evidence>
<evidence type="ECO:0000256" key="3">
    <source>
        <dbReference type="ARBA" id="ARBA00010044"/>
    </source>
</evidence>
<dbReference type="AlphaFoldDB" id="A0A167EQJ4"/>
<keyword evidence="9" id="KW-0378">Hydrolase</keyword>
<comment type="similarity">
    <text evidence="3">In the C-terminal section; belongs to the peptidase M41 family.</text>
</comment>
<keyword evidence="10" id="KW-0862">Zinc</keyword>
<evidence type="ECO:0000256" key="1">
    <source>
        <dbReference type="ARBA" id="ARBA00001947"/>
    </source>
</evidence>
<keyword evidence="13" id="KW-0482">Metalloprotease</keyword>
<dbReference type="Pfam" id="PF17862">
    <property type="entry name" value="AAA_lid_3"/>
    <property type="match status" value="1"/>
</dbReference>
<dbReference type="SUPFAM" id="SSF52540">
    <property type="entry name" value="P-loop containing nucleoside triphosphate hydrolases"/>
    <property type="match status" value="1"/>
</dbReference>
<dbReference type="Pfam" id="PF06480">
    <property type="entry name" value="FtsH_ext"/>
    <property type="match status" value="1"/>
</dbReference>
<evidence type="ECO:0000256" key="17">
    <source>
        <dbReference type="ARBA" id="ARBA00065348"/>
    </source>
</evidence>
<feature type="compositionally biased region" description="Basic residues" evidence="18">
    <location>
        <begin position="1"/>
        <end position="10"/>
    </location>
</feature>
<comment type="cofactor">
    <cofactor evidence="1">
        <name>Zn(2+)</name>
        <dbReference type="ChEBI" id="CHEBI:29105"/>
    </cofactor>
</comment>
<keyword evidence="12 19" id="KW-1133">Transmembrane helix</keyword>
<dbReference type="PROSITE" id="PS00674">
    <property type="entry name" value="AAA"/>
    <property type="match status" value="1"/>
</dbReference>
<dbReference type="RefSeq" id="XP_018736829.1">
    <property type="nucleotide sequence ID" value="XM_018882455.1"/>
</dbReference>
<dbReference type="CDD" id="cd19501">
    <property type="entry name" value="RecA-like_FtsH"/>
    <property type="match status" value="1"/>
</dbReference>